<dbReference type="InterPro" id="IPR052016">
    <property type="entry name" value="Bact_Sigma-Reg"/>
</dbReference>
<dbReference type="SUPFAM" id="SSF81606">
    <property type="entry name" value="PP2C-like"/>
    <property type="match status" value="1"/>
</dbReference>
<dbReference type="Gene3D" id="3.60.40.10">
    <property type="entry name" value="PPM-type phosphatase domain"/>
    <property type="match status" value="1"/>
</dbReference>
<dbReference type="PANTHER" id="PTHR43156:SF2">
    <property type="entry name" value="STAGE II SPORULATION PROTEIN E"/>
    <property type="match status" value="1"/>
</dbReference>
<evidence type="ECO:0000259" key="2">
    <source>
        <dbReference type="SMART" id="SM00331"/>
    </source>
</evidence>
<dbReference type="PANTHER" id="PTHR43156">
    <property type="entry name" value="STAGE II SPORULATION PROTEIN E-RELATED"/>
    <property type="match status" value="1"/>
</dbReference>
<name>A0ABR5F285_9ACTN</name>
<dbReference type="EMBL" id="JWIO01000026">
    <property type="protein sequence ID" value="KLL10782.1"/>
    <property type="molecule type" value="Genomic_DNA"/>
</dbReference>
<dbReference type="SUPFAM" id="SSF55781">
    <property type="entry name" value="GAF domain-like"/>
    <property type="match status" value="1"/>
</dbReference>
<gene>
    <name evidence="3" type="ORF">FrCorBMG51_15985</name>
</gene>
<dbReference type="SMART" id="SM00331">
    <property type="entry name" value="PP2C_SIG"/>
    <property type="match status" value="1"/>
</dbReference>
<dbReference type="Pfam" id="PF07228">
    <property type="entry name" value="SpoIIE"/>
    <property type="match status" value="1"/>
</dbReference>
<dbReference type="Gene3D" id="3.30.450.40">
    <property type="match status" value="1"/>
</dbReference>
<evidence type="ECO:0000256" key="1">
    <source>
        <dbReference type="ARBA" id="ARBA00022801"/>
    </source>
</evidence>
<comment type="caution">
    <text evidence="3">The sequence shown here is derived from an EMBL/GenBank/DDBJ whole genome shotgun (WGS) entry which is preliminary data.</text>
</comment>
<dbReference type="InterPro" id="IPR001932">
    <property type="entry name" value="PPM-type_phosphatase-like_dom"/>
</dbReference>
<dbReference type="InterPro" id="IPR036457">
    <property type="entry name" value="PPM-type-like_dom_sf"/>
</dbReference>
<dbReference type="InterPro" id="IPR029016">
    <property type="entry name" value="GAF-like_dom_sf"/>
</dbReference>
<feature type="domain" description="PPM-type phosphatase" evidence="2">
    <location>
        <begin position="165"/>
        <end position="373"/>
    </location>
</feature>
<keyword evidence="4" id="KW-1185">Reference proteome</keyword>
<keyword evidence="1" id="KW-0378">Hydrolase</keyword>
<reference evidence="3 4" key="1">
    <citation type="submission" date="2014-12" db="EMBL/GenBank/DDBJ databases">
        <title>Frankia sp. BMG5.1 draft genome.</title>
        <authorList>
            <person name="Gtari M."/>
            <person name="Ghodhbane-Gtari F."/>
            <person name="Nouioui I."/>
            <person name="Ktari A."/>
            <person name="Hezbri K."/>
            <person name="Mimouni W."/>
            <person name="Sbissi I."/>
            <person name="Ayari A."/>
            <person name="Yamanaka T."/>
            <person name="Normand P."/>
            <person name="Tisa L.S."/>
            <person name="Boudabous A."/>
        </authorList>
    </citation>
    <scope>NUCLEOTIDE SEQUENCE [LARGE SCALE GENOMIC DNA]</scope>
    <source>
        <strain evidence="3 4">BMG5.1</strain>
    </source>
</reference>
<protein>
    <submittedName>
        <fullName evidence="3">Serine/threonine protein phosphatase</fullName>
    </submittedName>
</protein>
<accession>A0ABR5F285</accession>
<proteinExistence type="predicted"/>
<evidence type="ECO:0000313" key="3">
    <source>
        <dbReference type="EMBL" id="KLL10782.1"/>
    </source>
</evidence>
<evidence type="ECO:0000313" key="4">
    <source>
        <dbReference type="Proteomes" id="UP000035425"/>
    </source>
</evidence>
<dbReference type="Proteomes" id="UP000035425">
    <property type="component" value="Unassembled WGS sequence"/>
</dbReference>
<organism evidence="3 4">
    <name type="scientific">Protofrankia coriariae</name>
    <dbReference type="NCBI Taxonomy" id="1562887"/>
    <lineage>
        <taxon>Bacteria</taxon>
        <taxon>Bacillati</taxon>
        <taxon>Actinomycetota</taxon>
        <taxon>Actinomycetes</taxon>
        <taxon>Frankiales</taxon>
        <taxon>Frankiaceae</taxon>
        <taxon>Protofrankia</taxon>
    </lineage>
</organism>
<sequence>MLTAVERAAPADAVHAVAGELTRMIGAFGVSFLIADYAGGCLARFPDGDGTGGNTMERVPTDGTVHGWVLRTQRVRVCRSSARTSVYVPVTARGEAIGVLEAHLPAGATEDAVETVASTGHALAYIVITNRRYTDLFEWGQRSVPLGLAAEIQRRLLPESFTCEGAQATVAGWVEPAGSVAGDTFDYSFGRSQLYVSLTDAMGHELAAALLATLLVGSLRNVRRGGGDLAEQVVRANTMMAAHIRPDQFVTGLLLQVDLSTGAVSVVNAGHVPFYRLRDGVVETVSFPADPPFGMFAETRYRTHSLRLRPGDRLVLVTDGIVERNAARVDLPVVLVETRGLHPRELVQDLTGRVVRAVKGRLADDASVFCLDWYGGGERMRNVSSGADASRASAAI</sequence>